<dbReference type="CDD" id="cd04301">
    <property type="entry name" value="NAT_SF"/>
    <property type="match status" value="1"/>
</dbReference>
<name>A0AAV1JDS2_9NEOP</name>
<protein>
    <recommendedName>
        <fullName evidence="3">N-acetyltransferase domain-containing protein</fullName>
    </recommendedName>
</protein>
<accession>A0AAV1JDS2</accession>
<evidence type="ECO:0000313" key="2">
    <source>
        <dbReference type="Proteomes" id="UP001497472"/>
    </source>
</evidence>
<organism evidence="1 2">
    <name type="scientific">Leptosia nina</name>
    <dbReference type="NCBI Taxonomy" id="320188"/>
    <lineage>
        <taxon>Eukaryota</taxon>
        <taxon>Metazoa</taxon>
        <taxon>Ecdysozoa</taxon>
        <taxon>Arthropoda</taxon>
        <taxon>Hexapoda</taxon>
        <taxon>Insecta</taxon>
        <taxon>Pterygota</taxon>
        <taxon>Neoptera</taxon>
        <taxon>Endopterygota</taxon>
        <taxon>Lepidoptera</taxon>
        <taxon>Glossata</taxon>
        <taxon>Ditrysia</taxon>
        <taxon>Papilionoidea</taxon>
        <taxon>Pieridae</taxon>
        <taxon>Pierinae</taxon>
        <taxon>Leptosia</taxon>
    </lineage>
</organism>
<gene>
    <name evidence="1" type="ORF">LNINA_LOCUS6135</name>
</gene>
<dbReference type="PANTHER" id="PTHR20905:SF32">
    <property type="entry name" value="ARYLALKYLAMINE N-ACETYLTRANSFERASE-LIKE 7, ISOFORM A"/>
    <property type="match status" value="1"/>
</dbReference>
<dbReference type="GO" id="GO:0008080">
    <property type="term" value="F:N-acetyltransferase activity"/>
    <property type="evidence" value="ECO:0007669"/>
    <property type="project" value="TreeGrafter"/>
</dbReference>
<dbReference type="Gene3D" id="3.40.630.30">
    <property type="match status" value="1"/>
</dbReference>
<dbReference type="InterPro" id="IPR016181">
    <property type="entry name" value="Acyl_CoA_acyltransferase"/>
</dbReference>
<dbReference type="AlphaFoldDB" id="A0AAV1JDS2"/>
<dbReference type="PANTHER" id="PTHR20905">
    <property type="entry name" value="N-ACETYLTRANSFERASE-RELATED"/>
    <property type="match status" value="1"/>
</dbReference>
<proteinExistence type="predicted"/>
<reference evidence="1 2" key="1">
    <citation type="submission" date="2023-11" db="EMBL/GenBank/DDBJ databases">
        <authorList>
            <person name="Okamura Y."/>
        </authorList>
    </citation>
    <scope>NUCLEOTIDE SEQUENCE [LARGE SCALE GENOMIC DNA]</scope>
</reference>
<evidence type="ECO:0008006" key="3">
    <source>
        <dbReference type="Google" id="ProtNLM"/>
    </source>
</evidence>
<evidence type="ECO:0000313" key="1">
    <source>
        <dbReference type="EMBL" id="CAK1546575.1"/>
    </source>
</evidence>
<dbReference type="EMBL" id="CAVLEF010000008">
    <property type="protein sequence ID" value="CAK1546575.1"/>
    <property type="molecule type" value="Genomic_DNA"/>
</dbReference>
<comment type="caution">
    <text evidence="1">The sequence shown here is derived from an EMBL/GenBank/DDBJ whole genome shotgun (WGS) entry which is preliminary data.</text>
</comment>
<sequence>MHWKRPENVPKGQVWSRFEGRERNGNSACVYQIRDMDEKWRKQCLDMMQKTFLNDEPLCQILGIQDDPPSIETIRSNWEAIADQGICIACFTEVDGQPKDLVGFNILVVKSRQDDEEDFDSIKGEQWKKLLRTLIAAEELVNVFDHYGVEEFLTSSGLTVLPEHRGQNIGAKIIGAREQICKAFNIHAVATVFTAITSQVLAAKCGYDVLGELPYCNMREHVPCPGETTFSTSAKLAGRQTCEGS</sequence>
<dbReference type="Proteomes" id="UP001497472">
    <property type="component" value="Unassembled WGS sequence"/>
</dbReference>
<keyword evidence="2" id="KW-1185">Reference proteome</keyword>
<dbReference type="SUPFAM" id="SSF55729">
    <property type="entry name" value="Acyl-CoA N-acyltransferases (Nat)"/>
    <property type="match status" value="1"/>
</dbReference>